<evidence type="ECO:0000256" key="9">
    <source>
        <dbReference type="PIRNR" id="PIRNR017016"/>
    </source>
</evidence>
<sequence>MGQDHKFRGNQYNSLYSDVVEPNPLPSNILKVTELGVTSAPLKSASFFLAPYCKDYTEDFMLCKAENQDPAYCLAEGRRVTRCATDFINKMRENCAQLYEAHWQCLERNNQDFYACRNRERPLNACVFEKIDGLKKELPGATLPPVHERTNVYFKPSEG</sequence>
<evidence type="ECO:0000256" key="3">
    <source>
        <dbReference type="ARBA" id="ARBA00022448"/>
    </source>
</evidence>
<dbReference type="EMBL" id="LN483142">
    <property type="protein sequence ID" value="CED83385.1"/>
    <property type="molecule type" value="Genomic_DNA"/>
</dbReference>
<keyword evidence="8" id="KW-1015">Disulfide bond</keyword>
<dbReference type="InterPro" id="IPR016680">
    <property type="entry name" value="NDUFA8"/>
</dbReference>
<dbReference type="PANTHER" id="PTHR13344:SF0">
    <property type="entry name" value="NADH DEHYDROGENASE [UBIQUINONE] 1 ALPHA SUBCOMPLEX SUBUNIT 8"/>
    <property type="match status" value="1"/>
</dbReference>
<dbReference type="PROSITE" id="PS51808">
    <property type="entry name" value="CHCH"/>
    <property type="match status" value="1"/>
</dbReference>
<evidence type="ECO:0000256" key="8">
    <source>
        <dbReference type="ARBA" id="ARBA00023157"/>
    </source>
</evidence>
<keyword evidence="10" id="KW-0830">Ubiquinone</keyword>
<keyword evidence="7 9" id="KW-0496">Mitochondrion</keyword>
<keyword evidence="6 9" id="KW-0249">Electron transport</keyword>
<evidence type="ECO:0000256" key="5">
    <source>
        <dbReference type="ARBA" id="ARBA00022737"/>
    </source>
</evidence>
<dbReference type="GO" id="GO:0006120">
    <property type="term" value="P:mitochondrial electron transport, NADH to ubiquinone"/>
    <property type="evidence" value="ECO:0007669"/>
    <property type="project" value="InterPro"/>
</dbReference>
<organism evidence="10">
    <name type="scientific">Phaffia rhodozyma</name>
    <name type="common">Yeast</name>
    <name type="synonym">Xanthophyllomyces dendrorhous</name>
    <dbReference type="NCBI Taxonomy" id="264483"/>
    <lineage>
        <taxon>Eukaryota</taxon>
        <taxon>Fungi</taxon>
        <taxon>Dikarya</taxon>
        <taxon>Basidiomycota</taxon>
        <taxon>Agaricomycotina</taxon>
        <taxon>Tremellomycetes</taxon>
        <taxon>Cystofilobasidiales</taxon>
        <taxon>Mrakiaceae</taxon>
        <taxon>Phaffia</taxon>
    </lineage>
</organism>
<keyword evidence="3 9" id="KW-0813">Transport</keyword>
<accession>A0A0F7SS84</accession>
<comment type="subcellular location">
    <subcellularLocation>
        <location evidence="9">Mitochondrion inner membrane</location>
    </subcellularLocation>
</comment>
<evidence type="ECO:0000256" key="4">
    <source>
        <dbReference type="ARBA" id="ARBA00022660"/>
    </source>
</evidence>
<evidence type="ECO:0000313" key="10">
    <source>
        <dbReference type="EMBL" id="CED83385.1"/>
    </source>
</evidence>
<evidence type="ECO:0000256" key="2">
    <source>
        <dbReference type="ARBA" id="ARBA00010705"/>
    </source>
</evidence>
<protein>
    <recommendedName>
        <fullName evidence="9">NADH-ubiquinone oxidoreductase</fullName>
    </recommendedName>
</protein>
<proteinExistence type="inferred from homology"/>
<evidence type="ECO:0000256" key="6">
    <source>
        <dbReference type="ARBA" id="ARBA00022982"/>
    </source>
</evidence>
<evidence type="ECO:0000256" key="7">
    <source>
        <dbReference type="ARBA" id="ARBA00023128"/>
    </source>
</evidence>
<keyword evidence="5" id="KW-0677">Repeat</keyword>
<dbReference type="PIRSF" id="PIRSF017016">
    <property type="entry name" value="NDUA8"/>
    <property type="match status" value="1"/>
</dbReference>
<comment type="function">
    <text evidence="1 9">Accessory subunit of the mitochondrial membrane respiratory chain NADH dehydrogenase (Complex I), that is believed not to be involved in catalysis. Complex I functions in the transfer of electrons from NADH to the respiratory chain. The immediate electron acceptor for the enzyme is believed to be ubiquinone.</text>
</comment>
<dbReference type="AlphaFoldDB" id="A0A0F7SS84"/>
<dbReference type="PANTHER" id="PTHR13344">
    <property type="entry name" value="NADH-UBIQUINONE OXIDOREDUCTASE"/>
    <property type="match status" value="1"/>
</dbReference>
<keyword evidence="4 9" id="KW-0679">Respiratory chain</keyword>
<evidence type="ECO:0000256" key="1">
    <source>
        <dbReference type="ARBA" id="ARBA00003195"/>
    </source>
</evidence>
<keyword evidence="9" id="KW-0472">Membrane</keyword>
<reference evidence="10" key="1">
    <citation type="submission" date="2014-08" db="EMBL/GenBank/DDBJ databases">
        <authorList>
            <person name="Sharma Rahul"/>
            <person name="Thines Marco"/>
        </authorList>
    </citation>
    <scope>NUCLEOTIDE SEQUENCE</scope>
</reference>
<comment type="similarity">
    <text evidence="2 9">Belongs to the complex I NDUFA8 subunit family.</text>
</comment>
<name>A0A0F7SS84_PHARH</name>
<dbReference type="GO" id="GO:0005743">
    <property type="term" value="C:mitochondrial inner membrane"/>
    <property type="evidence" value="ECO:0007669"/>
    <property type="project" value="UniProtKB-SubCell"/>
</dbReference>
<keyword evidence="9" id="KW-0999">Mitochondrion inner membrane</keyword>